<dbReference type="SMART" id="SM00868">
    <property type="entry name" value="zf-AD"/>
    <property type="match status" value="2"/>
</dbReference>
<keyword evidence="4" id="KW-0862">Zinc</keyword>
<dbReference type="PANTHER" id="PTHR24403">
    <property type="entry name" value="ZINC FINGER PROTEIN"/>
    <property type="match status" value="1"/>
</dbReference>
<dbReference type="PROSITE" id="PS50157">
    <property type="entry name" value="ZINC_FINGER_C2H2_2"/>
    <property type="match status" value="4"/>
</dbReference>
<dbReference type="GO" id="GO:0005634">
    <property type="term" value="C:nucleus"/>
    <property type="evidence" value="ECO:0007669"/>
    <property type="project" value="InterPro"/>
</dbReference>
<feature type="domain" description="C2H2-type" evidence="7">
    <location>
        <begin position="249"/>
        <end position="276"/>
    </location>
</feature>
<dbReference type="InterPro" id="IPR050688">
    <property type="entry name" value="Zinc_finger/UBP_domain"/>
</dbReference>
<dbReference type="GO" id="GO:0008270">
    <property type="term" value="F:zinc ion binding"/>
    <property type="evidence" value="ECO:0007669"/>
    <property type="project" value="UniProtKB-KW"/>
</dbReference>
<evidence type="ECO:0000259" key="7">
    <source>
        <dbReference type="PROSITE" id="PS50157"/>
    </source>
</evidence>
<keyword evidence="3 5" id="KW-0863">Zinc-finger</keyword>
<organism evidence="8 9">
    <name type="scientific">Exocentrus adspersus</name>
    <dbReference type="NCBI Taxonomy" id="1586481"/>
    <lineage>
        <taxon>Eukaryota</taxon>
        <taxon>Metazoa</taxon>
        <taxon>Ecdysozoa</taxon>
        <taxon>Arthropoda</taxon>
        <taxon>Hexapoda</taxon>
        <taxon>Insecta</taxon>
        <taxon>Pterygota</taxon>
        <taxon>Neoptera</taxon>
        <taxon>Endopterygota</taxon>
        <taxon>Coleoptera</taxon>
        <taxon>Polyphaga</taxon>
        <taxon>Cucujiformia</taxon>
        <taxon>Chrysomeloidea</taxon>
        <taxon>Cerambycidae</taxon>
        <taxon>Lamiinae</taxon>
        <taxon>Acanthocinini</taxon>
        <taxon>Exocentrus</taxon>
    </lineage>
</organism>
<dbReference type="EMBL" id="JANEYG010000609">
    <property type="protein sequence ID" value="KAJ8909364.1"/>
    <property type="molecule type" value="Genomic_DNA"/>
</dbReference>
<evidence type="ECO:0000256" key="3">
    <source>
        <dbReference type="ARBA" id="ARBA00022771"/>
    </source>
</evidence>
<name>A0AAV8V590_9CUCU</name>
<evidence type="ECO:0000256" key="2">
    <source>
        <dbReference type="ARBA" id="ARBA00022737"/>
    </source>
</evidence>
<dbReference type="SUPFAM" id="SSF57667">
    <property type="entry name" value="beta-beta-alpha zinc fingers"/>
    <property type="match status" value="4"/>
</dbReference>
<dbReference type="InterPro" id="IPR036236">
    <property type="entry name" value="Znf_C2H2_sf"/>
</dbReference>
<dbReference type="GO" id="GO:0045944">
    <property type="term" value="P:positive regulation of transcription by RNA polymerase II"/>
    <property type="evidence" value="ECO:0007669"/>
    <property type="project" value="TreeGrafter"/>
</dbReference>
<feature type="domain" description="C2H2-type" evidence="7">
    <location>
        <begin position="342"/>
        <end position="369"/>
    </location>
</feature>
<dbReference type="AlphaFoldDB" id="A0AAV8V590"/>
<evidence type="ECO:0000256" key="1">
    <source>
        <dbReference type="ARBA" id="ARBA00022723"/>
    </source>
</evidence>
<reference evidence="8 9" key="1">
    <citation type="journal article" date="2023" name="Insect Mol. Biol.">
        <title>Genome sequencing provides insights into the evolution of gene families encoding plant cell wall-degrading enzymes in longhorned beetles.</title>
        <authorList>
            <person name="Shin N.R."/>
            <person name="Okamura Y."/>
            <person name="Kirsch R."/>
            <person name="Pauchet Y."/>
        </authorList>
    </citation>
    <scope>NUCLEOTIDE SEQUENCE [LARGE SCALE GENOMIC DNA]</scope>
    <source>
        <strain evidence="8">EAD_L_NR</strain>
    </source>
</reference>
<evidence type="ECO:0000256" key="5">
    <source>
        <dbReference type="PROSITE-ProRule" id="PRU00042"/>
    </source>
</evidence>
<sequence>MSSIKKFREIKTKKRDNKKSDTICVVCCKTCSKRDFEETGDVAIANEILDMLLLERDQIPVEESVMCLQCFQKVNIIFEFKSACLYVEDFITPFVNIEEGNRVDLKEVYMRQKGNKDLIDALLGRDLCRLCMSVVDNGCVYLDSSDLHDVEFIKEMIKRYIPEINVNNTRNAIVCGTCVGCLKDFCNFMESYSESRSSSRSQTTGRSLEADTELDPLPKNSLASSNKARTSTLIEGIGSLGCESSSRKYQCEFCDYKAKRKQCLTRHMFIHKNPSEIEWFECGLCDYKANRKDVLKNHMSIHKKFSEIEWLRCYLCDFKTKSKRCLKTHTLIHKDPSEIEWFKCHFCDYKAKQKSNLKSHTLVHKNSWEIKWFECHLCDHKTKYKNQLKYHTLVHKNPSENEWFKCYSCDFKAKSERNLKAHTLIHKKTSEIKWFKCNLCDYKAKQRVGLKTHTLIHKNPLEIKWFKCHLCNYKAKQKVYLKRHMLVHKNSSEIAWFECDLCDYKSKRRGALNMHKFLKPPKTRRASPRTVNLEGWPDLSNLSALAVT</sequence>
<protein>
    <recommendedName>
        <fullName evidence="7">C2H2-type domain-containing protein</fullName>
    </recommendedName>
</protein>
<dbReference type="Gene3D" id="3.30.160.60">
    <property type="entry name" value="Classic Zinc Finger"/>
    <property type="match status" value="4"/>
</dbReference>
<accession>A0AAV8V590</accession>
<dbReference type="InterPro" id="IPR013087">
    <property type="entry name" value="Znf_C2H2_type"/>
</dbReference>
<proteinExistence type="predicted"/>
<evidence type="ECO:0000256" key="4">
    <source>
        <dbReference type="ARBA" id="ARBA00022833"/>
    </source>
</evidence>
<dbReference type="InterPro" id="IPR012934">
    <property type="entry name" value="Znf_AD"/>
</dbReference>
<dbReference type="PANTHER" id="PTHR24403:SF67">
    <property type="entry name" value="FI01116P-RELATED"/>
    <property type="match status" value="1"/>
</dbReference>
<evidence type="ECO:0000313" key="9">
    <source>
        <dbReference type="Proteomes" id="UP001159042"/>
    </source>
</evidence>
<dbReference type="Gene3D" id="3.40.1800.20">
    <property type="match status" value="1"/>
</dbReference>
<feature type="region of interest" description="Disordered" evidence="6">
    <location>
        <begin position="197"/>
        <end position="226"/>
    </location>
</feature>
<dbReference type="SMART" id="SM00355">
    <property type="entry name" value="ZnF_C2H2"/>
    <property type="match status" value="9"/>
</dbReference>
<comment type="caution">
    <text evidence="8">The sequence shown here is derived from an EMBL/GenBank/DDBJ whole genome shotgun (WGS) entry which is preliminary data.</text>
</comment>
<gene>
    <name evidence="8" type="ORF">NQ315_014195</name>
</gene>
<dbReference type="FunFam" id="3.30.160.60:FF:002203">
    <property type="entry name" value="Zinc finger protein 142-like Protein"/>
    <property type="match status" value="2"/>
</dbReference>
<feature type="domain" description="C2H2-type" evidence="7">
    <location>
        <begin position="373"/>
        <end position="400"/>
    </location>
</feature>
<keyword evidence="1" id="KW-0479">Metal-binding</keyword>
<feature type="domain" description="C2H2-type" evidence="7">
    <location>
        <begin position="466"/>
        <end position="493"/>
    </location>
</feature>
<evidence type="ECO:0000313" key="8">
    <source>
        <dbReference type="EMBL" id="KAJ8909364.1"/>
    </source>
</evidence>
<dbReference type="Pfam" id="PF00096">
    <property type="entry name" value="zf-C2H2"/>
    <property type="match status" value="1"/>
</dbReference>
<evidence type="ECO:0000256" key="6">
    <source>
        <dbReference type="SAM" id="MobiDB-lite"/>
    </source>
</evidence>
<keyword evidence="9" id="KW-1185">Reference proteome</keyword>
<keyword evidence="2" id="KW-0677">Repeat</keyword>
<dbReference type="Proteomes" id="UP001159042">
    <property type="component" value="Unassembled WGS sequence"/>
</dbReference>